<dbReference type="Proteomes" id="UP000694410">
    <property type="component" value="Unplaced"/>
</dbReference>
<proteinExistence type="predicted"/>
<name>A0A8C0UAN9_CYACU</name>
<dbReference type="AlphaFoldDB" id="A0A8C0UAN9"/>
<accession>A0A8C0UAN9</accession>
<organism evidence="1 2">
    <name type="scientific">Cyanistes caeruleus</name>
    <name type="common">Eurasian blue tit</name>
    <name type="synonym">Parus caeruleus</name>
    <dbReference type="NCBI Taxonomy" id="156563"/>
    <lineage>
        <taxon>Eukaryota</taxon>
        <taxon>Metazoa</taxon>
        <taxon>Chordata</taxon>
        <taxon>Craniata</taxon>
        <taxon>Vertebrata</taxon>
        <taxon>Euteleostomi</taxon>
        <taxon>Archelosauria</taxon>
        <taxon>Archosauria</taxon>
        <taxon>Dinosauria</taxon>
        <taxon>Saurischia</taxon>
        <taxon>Theropoda</taxon>
        <taxon>Coelurosauria</taxon>
        <taxon>Aves</taxon>
        <taxon>Neognathae</taxon>
        <taxon>Neoaves</taxon>
        <taxon>Telluraves</taxon>
        <taxon>Australaves</taxon>
        <taxon>Passeriformes</taxon>
        <taxon>Paridae</taxon>
        <taxon>Cyanistes</taxon>
    </lineage>
</organism>
<protein>
    <submittedName>
        <fullName evidence="1">Uncharacterized protein</fullName>
    </submittedName>
</protein>
<keyword evidence="2" id="KW-1185">Reference proteome</keyword>
<reference evidence="1" key="2">
    <citation type="submission" date="2025-09" db="UniProtKB">
        <authorList>
            <consortium name="Ensembl"/>
        </authorList>
    </citation>
    <scope>IDENTIFICATION</scope>
</reference>
<dbReference type="Ensembl" id="ENSCCET00000010910.1">
    <property type="protein sequence ID" value="ENSCCEP00000006731.1"/>
    <property type="gene ID" value="ENSCCEG00000007179.1"/>
</dbReference>
<reference evidence="1" key="1">
    <citation type="submission" date="2025-08" db="UniProtKB">
        <authorList>
            <consortium name="Ensembl"/>
        </authorList>
    </citation>
    <scope>IDENTIFICATION</scope>
</reference>
<evidence type="ECO:0000313" key="1">
    <source>
        <dbReference type="Ensembl" id="ENSCCEP00000006731.1"/>
    </source>
</evidence>
<sequence>MPILFLIGSSDGPSAVTQQLGPGWPLPRRSLLFCSQALRGKTCAVGRAPRHSAETGRSPGTCFRKYPWGSCGRETLNSPDI</sequence>
<evidence type="ECO:0000313" key="2">
    <source>
        <dbReference type="Proteomes" id="UP000694410"/>
    </source>
</evidence>